<dbReference type="GO" id="GO:0016413">
    <property type="term" value="F:O-acetyltransferase activity"/>
    <property type="evidence" value="ECO:0007669"/>
    <property type="project" value="TreeGrafter"/>
</dbReference>
<evidence type="ECO:0000256" key="3">
    <source>
        <dbReference type="ARBA" id="ARBA00022475"/>
    </source>
</evidence>
<feature type="transmembrane region" description="Helical" evidence="7">
    <location>
        <begin position="134"/>
        <end position="153"/>
    </location>
</feature>
<keyword evidence="4 7" id="KW-0812">Transmembrane</keyword>
<dbReference type="GO" id="GO:0005886">
    <property type="term" value="C:plasma membrane"/>
    <property type="evidence" value="ECO:0007669"/>
    <property type="project" value="UniProtKB-SubCell"/>
</dbReference>
<evidence type="ECO:0000259" key="8">
    <source>
        <dbReference type="Pfam" id="PF01757"/>
    </source>
</evidence>
<dbReference type="Pfam" id="PF01757">
    <property type="entry name" value="Acyl_transf_3"/>
    <property type="match status" value="1"/>
</dbReference>
<reference evidence="9" key="1">
    <citation type="submission" date="2018-06" db="EMBL/GenBank/DDBJ databases">
        <title>Development of a Molecular Serotyping Scheme and a Multiplexed Luminex-Based Array for Providencia.</title>
        <authorList>
            <person name="Du Y."/>
            <person name="Liu B."/>
        </authorList>
    </citation>
    <scope>NUCLEOTIDE SEQUENCE</scope>
</reference>
<dbReference type="PANTHER" id="PTHR40074:SF2">
    <property type="entry name" value="O-ACETYLTRANSFERASE WECH"/>
    <property type="match status" value="1"/>
</dbReference>
<evidence type="ECO:0000256" key="1">
    <source>
        <dbReference type="ARBA" id="ARBA00004651"/>
    </source>
</evidence>
<dbReference type="PANTHER" id="PTHR40074">
    <property type="entry name" value="O-ACETYLTRANSFERASE WECH"/>
    <property type="match status" value="1"/>
</dbReference>
<feature type="transmembrane region" description="Helical" evidence="7">
    <location>
        <begin position="32"/>
        <end position="56"/>
    </location>
</feature>
<comment type="subcellular location">
    <subcellularLocation>
        <location evidence="1">Cell membrane</location>
        <topology evidence="1">Multi-pass membrane protein</topology>
    </subcellularLocation>
</comment>
<evidence type="ECO:0000256" key="2">
    <source>
        <dbReference type="ARBA" id="ARBA00007400"/>
    </source>
</evidence>
<evidence type="ECO:0000256" key="5">
    <source>
        <dbReference type="ARBA" id="ARBA00022989"/>
    </source>
</evidence>
<comment type="similarity">
    <text evidence="2">Belongs to the acyltransferase 3 family.</text>
</comment>
<keyword evidence="5 7" id="KW-1133">Transmembrane helix</keyword>
<evidence type="ECO:0000256" key="7">
    <source>
        <dbReference type="SAM" id="Phobius"/>
    </source>
</evidence>
<feature type="domain" description="Acyltransferase 3" evidence="8">
    <location>
        <begin position="7"/>
        <end position="189"/>
    </location>
</feature>
<dbReference type="AlphaFoldDB" id="A0A346CLM0"/>
<dbReference type="EMBL" id="MH444269">
    <property type="protein sequence ID" value="AXL96494.1"/>
    <property type="molecule type" value="Genomic_DNA"/>
</dbReference>
<gene>
    <name evidence="9" type="primary">wzy</name>
</gene>
<evidence type="ECO:0000313" key="9">
    <source>
        <dbReference type="EMBL" id="AXL96494.1"/>
    </source>
</evidence>
<sequence>MKERDTNIDLLKLCMAFLVVLVHYHPTFDSFFLSYILNDIYRVAVPVFFMLSGFYLKKISDASQTQRWISKIITIYIIWMTIYFMYYYFLKGDKEHAYYLLTKISDGWYHLWYFPALIMAYSVAYIIKDKSTLKIIIILSLLLSALYYLQIITVKEVKLGGYRNFIFMALPCIIIGMLIFRFKKFITKNFFY</sequence>
<keyword evidence="3" id="KW-1003">Cell membrane</keyword>
<feature type="transmembrane region" description="Helical" evidence="7">
    <location>
        <begin position="109"/>
        <end position="127"/>
    </location>
</feature>
<name>A0A346CLM0_9GAMM</name>
<accession>A0A346CLM0</accession>
<dbReference type="InterPro" id="IPR002656">
    <property type="entry name" value="Acyl_transf_3_dom"/>
</dbReference>
<organism evidence="9">
    <name type="scientific">Providencia alcalifaciens</name>
    <dbReference type="NCBI Taxonomy" id="126385"/>
    <lineage>
        <taxon>Bacteria</taxon>
        <taxon>Pseudomonadati</taxon>
        <taxon>Pseudomonadota</taxon>
        <taxon>Gammaproteobacteria</taxon>
        <taxon>Enterobacterales</taxon>
        <taxon>Morganellaceae</taxon>
        <taxon>Providencia</taxon>
    </lineage>
</organism>
<feature type="transmembrane region" description="Helical" evidence="7">
    <location>
        <begin position="7"/>
        <end position="26"/>
    </location>
</feature>
<feature type="transmembrane region" description="Helical" evidence="7">
    <location>
        <begin position="68"/>
        <end position="89"/>
    </location>
</feature>
<dbReference type="GO" id="GO:0009246">
    <property type="term" value="P:enterobacterial common antigen biosynthetic process"/>
    <property type="evidence" value="ECO:0007669"/>
    <property type="project" value="TreeGrafter"/>
</dbReference>
<evidence type="ECO:0000256" key="4">
    <source>
        <dbReference type="ARBA" id="ARBA00022692"/>
    </source>
</evidence>
<protein>
    <submittedName>
        <fullName evidence="9">Polysaccharide polymerase</fullName>
    </submittedName>
</protein>
<feature type="transmembrane region" description="Helical" evidence="7">
    <location>
        <begin position="165"/>
        <end position="182"/>
    </location>
</feature>
<evidence type="ECO:0000256" key="6">
    <source>
        <dbReference type="ARBA" id="ARBA00023136"/>
    </source>
</evidence>
<proteinExistence type="inferred from homology"/>
<keyword evidence="6 7" id="KW-0472">Membrane</keyword>